<evidence type="ECO:0000256" key="4">
    <source>
        <dbReference type="ARBA" id="ARBA00022729"/>
    </source>
</evidence>
<keyword evidence="3" id="KW-0645">Protease</keyword>
<dbReference type="OrthoDB" id="6337023at2759"/>
<reference evidence="10" key="3">
    <citation type="submission" date="2019-06" db="EMBL/GenBank/DDBJ databases">
        <authorList>
            <person name="Poynton C."/>
            <person name="Hasenbein S."/>
            <person name="Benoit J.B."/>
            <person name="Sepulveda M.S."/>
            <person name="Poelchau M.F."/>
            <person name="Murali S.C."/>
            <person name="Chen S."/>
            <person name="Glastad K.M."/>
            <person name="Werren J.H."/>
            <person name="Vineis J.H."/>
            <person name="Bowen J.L."/>
            <person name="Friedrich M."/>
            <person name="Jones J."/>
            <person name="Robertson H.M."/>
            <person name="Feyereisen R."/>
            <person name="Mechler-Hickson A."/>
            <person name="Mathers N."/>
            <person name="Lee C.E."/>
            <person name="Colbourne J.K."/>
            <person name="Biales A."/>
            <person name="Johnston J.S."/>
            <person name="Wellborn G.A."/>
            <person name="Rosendale A.J."/>
            <person name="Cridge A.G."/>
            <person name="Munoz-Torres M.C."/>
            <person name="Bain P.A."/>
            <person name="Manny A.R."/>
            <person name="Major K.M."/>
            <person name="Lambert F.N."/>
            <person name="Vulpe C.D."/>
            <person name="Tuck P."/>
            <person name="Blalock B.J."/>
            <person name="Lin Y.-Y."/>
            <person name="Smith M.E."/>
            <person name="Ochoa-Acuna H."/>
            <person name="Chen M.-J.M."/>
            <person name="Childers C.P."/>
            <person name="Qu J."/>
            <person name="Dugan S."/>
            <person name="Lee S.L."/>
            <person name="Chao H."/>
            <person name="Dinh H."/>
            <person name="Han Y."/>
            <person name="Doddapaneni H."/>
            <person name="Worley K.C."/>
            <person name="Muzny D.M."/>
            <person name="Gibbs R.A."/>
            <person name="Richards S."/>
        </authorList>
    </citation>
    <scope>NUCLEOTIDE SEQUENCE</scope>
    <source>
        <strain evidence="10">HAZT.00-mixed</strain>
        <tissue evidence="10">Whole organism</tissue>
    </source>
</reference>
<protein>
    <recommendedName>
        <fullName evidence="9">Peptidase S1 domain-containing protein</fullName>
    </recommendedName>
</protein>
<evidence type="ECO:0000256" key="2">
    <source>
        <dbReference type="ARBA" id="ARBA00022525"/>
    </source>
</evidence>
<evidence type="ECO:0000256" key="1">
    <source>
        <dbReference type="ARBA" id="ARBA00004613"/>
    </source>
</evidence>
<evidence type="ECO:0000256" key="7">
    <source>
        <dbReference type="ARBA" id="ARBA00023157"/>
    </source>
</evidence>
<keyword evidence="6" id="KW-0720">Serine protease</keyword>
<dbReference type="PANTHER" id="PTHR24264">
    <property type="entry name" value="TRYPSIN-RELATED"/>
    <property type="match status" value="1"/>
</dbReference>
<dbReference type="Gene3D" id="2.40.10.10">
    <property type="entry name" value="Trypsin-like serine proteases"/>
    <property type="match status" value="1"/>
</dbReference>
<comment type="subcellular location">
    <subcellularLocation>
        <location evidence="1">Secreted</location>
    </subcellularLocation>
</comment>
<evidence type="ECO:0000256" key="3">
    <source>
        <dbReference type="ARBA" id="ARBA00022670"/>
    </source>
</evidence>
<dbReference type="SUPFAM" id="SSF50494">
    <property type="entry name" value="Trypsin-like serine proteases"/>
    <property type="match status" value="1"/>
</dbReference>
<keyword evidence="2" id="KW-0964">Secreted</keyword>
<keyword evidence="8" id="KW-0325">Glycoprotein</keyword>
<dbReference type="InterPro" id="IPR009003">
    <property type="entry name" value="Peptidase_S1_PA"/>
</dbReference>
<evidence type="ECO:0000256" key="6">
    <source>
        <dbReference type="ARBA" id="ARBA00022825"/>
    </source>
</evidence>
<dbReference type="Proteomes" id="UP000711488">
    <property type="component" value="Unassembled WGS sequence"/>
</dbReference>
<name>A0A6A0H5B8_HYAAZ</name>
<organism evidence="10">
    <name type="scientific">Hyalella azteca</name>
    <name type="common">Amphipod</name>
    <dbReference type="NCBI Taxonomy" id="294128"/>
    <lineage>
        <taxon>Eukaryota</taxon>
        <taxon>Metazoa</taxon>
        <taxon>Ecdysozoa</taxon>
        <taxon>Arthropoda</taxon>
        <taxon>Crustacea</taxon>
        <taxon>Multicrustacea</taxon>
        <taxon>Malacostraca</taxon>
        <taxon>Eumalacostraca</taxon>
        <taxon>Peracarida</taxon>
        <taxon>Amphipoda</taxon>
        <taxon>Senticaudata</taxon>
        <taxon>Talitrida</taxon>
        <taxon>Talitroidea</taxon>
        <taxon>Hyalellidae</taxon>
        <taxon>Hyalella</taxon>
    </lineage>
</organism>
<dbReference type="InterPro" id="IPR050127">
    <property type="entry name" value="Serine_Proteases_S1"/>
</dbReference>
<evidence type="ECO:0000259" key="9">
    <source>
        <dbReference type="PROSITE" id="PS50240"/>
    </source>
</evidence>
<dbReference type="Pfam" id="PF00089">
    <property type="entry name" value="Trypsin"/>
    <property type="match status" value="1"/>
</dbReference>
<dbReference type="SMART" id="SM00020">
    <property type="entry name" value="Tryp_SPc"/>
    <property type="match status" value="1"/>
</dbReference>
<evidence type="ECO:0000313" key="10">
    <source>
        <dbReference type="EMBL" id="KAA0200198.1"/>
    </source>
</evidence>
<evidence type="ECO:0000256" key="5">
    <source>
        <dbReference type="ARBA" id="ARBA00022801"/>
    </source>
</evidence>
<accession>A0A6A0H5B8</accession>
<dbReference type="GO" id="GO:0005615">
    <property type="term" value="C:extracellular space"/>
    <property type="evidence" value="ECO:0007669"/>
    <property type="project" value="TreeGrafter"/>
</dbReference>
<dbReference type="FunFam" id="2.40.10.10:FF:000054">
    <property type="entry name" value="Complement C1r subcomponent"/>
    <property type="match status" value="1"/>
</dbReference>
<sequence length="189" mass="20268">METPFMLDERVASILLTPQDAFVGASCVTSGWGSTEENGDYSDVLLKVGHVLMKVSHVLMKVSHVLMKASHVLMKVGHVLMKAGHVLMKAGHVLMKVGHVLMKVSMTVLDDKTCENAYGVQDFERTSMICAGAAAGGDFCQGDEGGPLECGSYLTGLVSWGIGCGRGNPGVYTSIYHYNTWIINTIGNQ</sequence>
<comment type="caution">
    <text evidence="10">The sequence shown here is derived from an EMBL/GenBank/DDBJ whole genome shotgun (WGS) entry which is preliminary data.</text>
</comment>
<dbReference type="EMBL" id="JQDR03006469">
    <property type="protein sequence ID" value="KAA0200198.1"/>
    <property type="molecule type" value="Genomic_DNA"/>
</dbReference>
<proteinExistence type="predicted"/>
<evidence type="ECO:0000256" key="8">
    <source>
        <dbReference type="ARBA" id="ARBA00023180"/>
    </source>
</evidence>
<reference evidence="10" key="2">
    <citation type="journal article" date="2018" name="Environ. Sci. Technol.">
        <title>The Toxicogenome of Hyalella azteca: A Model for Sediment Ecotoxicology and Evolutionary Toxicology.</title>
        <authorList>
            <person name="Poynton H.C."/>
            <person name="Hasenbein S."/>
            <person name="Benoit J.B."/>
            <person name="Sepulveda M.S."/>
            <person name="Poelchau M.F."/>
            <person name="Hughes D.S.T."/>
            <person name="Murali S.C."/>
            <person name="Chen S."/>
            <person name="Glastad K.M."/>
            <person name="Goodisman M.A.D."/>
            <person name="Werren J.H."/>
            <person name="Vineis J.H."/>
            <person name="Bowen J.L."/>
            <person name="Friedrich M."/>
            <person name="Jones J."/>
            <person name="Robertson H.M."/>
            <person name="Feyereisen R."/>
            <person name="Mechler-Hickson A."/>
            <person name="Mathers N."/>
            <person name="Lee C.E."/>
            <person name="Colbourne J.K."/>
            <person name="Biales A."/>
            <person name="Johnston J.S."/>
            <person name="Wellborn G.A."/>
            <person name="Rosendale A.J."/>
            <person name="Cridge A.G."/>
            <person name="Munoz-Torres M.C."/>
            <person name="Bain P.A."/>
            <person name="Manny A.R."/>
            <person name="Major K.M."/>
            <person name="Lambert F.N."/>
            <person name="Vulpe C.D."/>
            <person name="Tuck P."/>
            <person name="Blalock B.J."/>
            <person name="Lin Y.Y."/>
            <person name="Smith M.E."/>
            <person name="Ochoa-Acuna H."/>
            <person name="Chen M.M."/>
            <person name="Childers C.P."/>
            <person name="Qu J."/>
            <person name="Dugan S."/>
            <person name="Lee S.L."/>
            <person name="Chao H."/>
            <person name="Dinh H."/>
            <person name="Han Y."/>
            <person name="Doddapaneni H."/>
            <person name="Worley K.C."/>
            <person name="Muzny D.M."/>
            <person name="Gibbs R.A."/>
            <person name="Richards S."/>
        </authorList>
    </citation>
    <scope>NUCLEOTIDE SEQUENCE</scope>
    <source>
        <strain evidence="10">HAZT.00-mixed</strain>
        <tissue evidence="10">Whole organism</tissue>
    </source>
</reference>
<dbReference type="GO" id="GO:0004252">
    <property type="term" value="F:serine-type endopeptidase activity"/>
    <property type="evidence" value="ECO:0007669"/>
    <property type="project" value="InterPro"/>
</dbReference>
<keyword evidence="4" id="KW-0732">Signal</keyword>
<keyword evidence="5" id="KW-0378">Hydrolase</keyword>
<feature type="domain" description="Peptidase S1" evidence="9">
    <location>
        <begin position="1"/>
        <end position="187"/>
    </location>
</feature>
<dbReference type="InterPro" id="IPR043504">
    <property type="entry name" value="Peptidase_S1_PA_chymotrypsin"/>
</dbReference>
<gene>
    <name evidence="10" type="ORF">HAZT_HAZT001259</name>
</gene>
<reference evidence="10" key="1">
    <citation type="submission" date="2014-08" db="EMBL/GenBank/DDBJ databases">
        <authorList>
            <person name="Murali S."/>
            <person name="Richards S."/>
            <person name="Bandaranaike D."/>
            <person name="Bellair M."/>
            <person name="Blankenburg K."/>
            <person name="Chao H."/>
            <person name="Dinh H."/>
            <person name="Doddapaneni H."/>
            <person name="Dugan-Rocha S."/>
            <person name="Elkadiri S."/>
            <person name="Gnanaolivu R."/>
            <person name="Hughes D."/>
            <person name="Lee S."/>
            <person name="Li M."/>
            <person name="Ming W."/>
            <person name="Munidasa M."/>
            <person name="Muniz J."/>
            <person name="Nguyen L."/>
            <person name="Osuji N."/>
            <person name="Pu L.-L."/>
            <person name="Puazo M."/>
            <person name="Skinner E."/>
            <person name="Qu C."/>
            <person name="Quiroz J."/>
            <person name="Raj R."/>
            <person name="Weissenberger G."/>
            <person name="Xin Y."/>
            <person name="Zou X."/>
            <person name="Han Y."/>
            <person name="Worley K."/>
            <person name="Muzny D."/>
            <person name="Gibbs R."/>
        </authorList>
    </citation>
    <scope>NUCLEOTIDE SEQUENCE</scope>
    <source>
        <strain evidence="10">HAZT.00-mixed</strain>
        <tissue evidence="10">Whole organism</tissue>
    </source>
</reference>
<dbReference type="PANTHER" id="PTHR24264:SF65">
    <property type="entry name" value="SRCR DOMAIN-CONTAINING PROTEIN"/>
    <property type="match status" value="1"/>
</dbReference>
<dbReference type="GO" id="GO:0006508">
    <property type="term" value="P:proteolysis"/>
    <property type="evidence" value="ECO:0007669"/>
    <property type="project" value="UniProtKB-KW"/>
</dbReference>
<keyword evidence="7" id="KW-1015">Disulfide bond</keyword>
<dbReference type="AlphaFoldDB" id="A0A6A0H5B8"/>
<dbReference type="InterPro" id="IPR001254">
    <property type="entry name" value="Trypsin_dom"/>
</dbReference>
<dbReference type="PROSITE" id="PS50240">
    <property type="entry name" value="TRYPSIN_DOM"/>
    <property type="match status" value="1"/>
</dbReference>